<evidence type="ECO:0000313" key="3">
    <source>
        <dbReference type="EMBL" id="OLN21368.1"/>
    </source>
</evidence>
<dbReference type="InterPro" id="IPR014957">
    <property type="entry name" value="IDEAL_dom"/>
</dbReference>
<comment type="caution">
    <text evidence="3">The sequence shown here is derived from an EMBL/GenBank/DDBJ whole genome shotgun (WGS) entry which is preliminary data.</text>
</comment>
<evidence type="ECO:0000259" key="2">
    <source>
        <dbReference type="SMART" id="SM00914"/>
    </source>
</evidence>
<dbReference type="InterPro" id="IPR027393">
    <property type="entry name" value="Virus_scaffolding_prot_C"/>
</dbReference>
<feature type="region of interest" description="Disordered" evidence="1">
    <location>
        <begin position="102"/>
        <end position="129"/>
    </location>
</feature>
<dbReference type="RefSeq" id="WP_075399578.1">
    <property type="nucleotide sequence ID" value="NZ_MSDU01000051.1"/>
</dbReference>
<sequence length="129" mass="14772">MNLTHHFEVGDWVKATTREGELVQGYIVNVDPLHDIMKVHVVDSDNESKVGKTIRLFNKWAAKLSILTAAREEQLLQLIDLALLTRDEQWFMDLSAALNSLQGTSESEKPCDNFYPNIMPESETRRSNR</sequence>
<dbReference type="Proteomes" id="UP000185568">
    <property type="component" value="Unassembled WGS sequence"/>
</dbReference>
<feature type="domain" description="IDEAL" evidence="2">
    <location>
        <begin position="66"/>
        <end position="98"/>
    </location>
</feature>
<accession>A0A1Q8Q233</accession>
<dbReference type="Pfam" id="PF08858">
    <property type="entry name" value="IDEAL"/>
    <property type="match status" value="1"/>
</dbReference>
<organism evidence="3 4">
    <name type="scientific">Domibacillus antri</name>
    <dbReference type="NCBI Taxonomy" id="1714264"/>
    <lineage>
        <taxon>Bacteria</taxon>
        <taxon>Bacillati</taxon>
        <taxon>Bacillota</taxon>
        <taxon>Bacilli</taxon>
        <taxon>Bacillales</taxon>
        <taxon>Bacillaceae</taxon>
        <taxon>Domibacillus</taxon>
    </lineage>
</organism>
<protein>
    <recommendedName>
        <fullName evidence="2">IDEAL domain-containing protein</fullName>
    </recommendedName>
</protein>
<gene>
    <name evidence="3" type="ORF">BTO30_15330</name>
</gene>
<dbReference type="EMBL" id="MSDU01000051">
    <property type="protein sequence ID" value="OLN21368.1"/>
    <property type="molecule type" value="Genomic_DNA"/>
</dbReference>
<name>A0A1Q8Q233_9BACI</name>
<dbReference type="OrthoDB" id="2427704at2"/>
<dbReference type="SMART" id="SM00914">
    <property type="entry name" value="IDEAL"/>
    <property type="match status" value="1"/>
</dbReference>
<evidence type="ECO:0000313" key="4">
    <source>
        <dbReference type="Proteomes" id="UP000185568"/>
    </source>
</evidence>
<keyword evidence="4" id="KW-1185">Reference proteome</keyword>
<reference evidence="3 4" key="1">
    <citation type="submission" date="2016-12" db="EMBL/GenBank/DDBJ databases">
        <title>Domibacillus antri genome sequencing.</title>
        <authorList>
            <person name="Verma A."/>
            <person name="Krishnamurthi S."/>
        </authorList>
    </citation>
    <scope>NUCLEOTIDE SEQUENCE [LARGE SCALE GENOMIC DNA]</scope>
    <source>
        <strain evidence="3 4">XD80</strain>
    </source>
</reference>
<proteinExistence type="predicted"/>
<dbReference type="Gene3D" id="4.10.810.10">
    <property type="entry name" value="Virus Scaffolding Protein, Chain A"/>
    <property type="match status" value="1"/>
</dbReference>
<dbReference type="STRING" id="1714264.BTO30_15330"/>
<evidence type="ECO:0000256" key="1">
    <source>
        <dbReference type="SAM" id="MobiDB-lite"/>
    </source>
</evidence>
<dbReference type="AlphaFoldDB" id="A0A1Q8Q233"/>